<sequence length="248" mass="27268">MATTAIIWFTIYEPFSINPQLSVTIVLFTLSTRAFVLCRLPDIASYGVPPTLVLIILSPILLDCSPFQGRKVAAAIPLFVCAALFCTMELARGAKALDRLADRWAQGYIHIDDPRARDLTVDGVGDGMTDVESRMSGETLNEPPRMPKTDPERVALDTVHAGQEGSFHYKQHGLGSSESLPLSTSSQSPRTSVFEFLGRIDGNLADGTITSPPRERGPFDGYRLHNYTLQMDPGGHQLHAHQRQTVVY</sequence>
<organism evidence="3 4">
    <name type="scientific">Pseudogymnoascus verrucosus</name>
    <dbReference type="NCBI Taxonomy" id="342668"/>
    <lineage>
        <taxon>Eukaryota</taxon>
        <taxon>Fungi</taxon>
        <taxon>Dikarya</taxon>
        <taxon>Ascomycota</taxon>
        <taxon>Pezizomycotina</taxon>
        <taxon>Leotiomycetes</taxon>
        <taxon>Thelebolales</taxon>
        <taxon>Thelebolaceae</taxon>
        <taxon>Pseudogymnoascus</taxon>
    </lineage>
</organism>
<dbReference type="AlphaFoldDB" id="A0A1B8GJ12"/>
<feature type="transmembrane region" description="Helical" evidence="2">
    <location>
        <begin position="17"/>
        <end position="36"/>
    </location>
</feature>
<dbReference type="RefSeq" id="XP_018129519.1">
    <property type="nucleotide sequence ID" value="XM_018275932.1"/>
</dbReference>
<gene>
    <name evidence="3" type="ORF">VE01_06486</name>
</gene>
<keyword evidence="2" id="KW-0812">Transmembrane</keyword>
<dbReference type="EMBL" id="KV460233">
    <property type="protein sequence ID" value="OBT95786.1"/>
    <property type="molecule type" value="Genomic_DNA"/>
</dbReference>
<dbReference type="OrthoDB" id="3439987at2759"/>
<accession>A0A1B8GJ12</accession>
<feature type="transmembrane region" description="Helical" evidence="2">
    <location>
        <begin position="43"/>
        <end position="62"/>
    </location>
</feature>
<keyword evidence="2" id="KW-0472">Membrane</keyword>
<proteinExistence type="predicted"/>
<feature type="transmembrane region" description="Helical" evidence="2">
    <location>
        <begin position="74"/>
        <end position="91"/>
    </location>
</feature>
<feature type="compositionally biased region" description="Low complexity" evidence="1">
    <location>
        <begin position="176"/>
        <end position="187"/>
    </location>
</feature>
<evidence type="ECO:0000313" key="4">
    <source>
        <dbReference type="Proteomes" id="UP000091956"/>
    </source>
</evidence>
<dbReference type="Proteomes" id="UP000091956">
    <property type="component" value="Unassembled WGS sequence"/>
</dbReference>
<feature type="region of interest" description="Disordered" evidence="1">
    <location>
        <begin position="168"/>
        <end position="187"/>
    </location>
</feature>
<evidence type="ECO:0000256" key="2">
    <source>
        <dbReference type="SAM" id="Phobius"/>
    </source>
</evidence>
<name>A0A1B8GJ12_9PEZI</name>
<keyword evidence="4" id="KW-1185">Reference proteome</keyword>
<evidence type="ECO:0000256" key="1">
    <source>
        <dbReference type="SAM" id="MobiDB-lite"/>
    </source>
</evidence>
<reference evidence="4" key="2">
    <citation type="journal article" date="2018" name="Nat. Commun.">
        <title>Extreme sensitivity to ultraviolet light in the fungal pathogen causing white-nose syndrome of bats.</title>
        <authorList>
            <person name="Palmer J.M."/>
            <person name="Drees K.P."/>
            <person name="Foster J.T."/>
            <person name="Lindner D.L."/>
        </authorList>
    </citation>
    <scope>NUCLEOTIDE SEQUENCE [LARGE SCALE GENOMIC DNA]</scope>
    <source>
        <strain evidence="4">UAMH 10579</strain>
    </source>
</reference>
<evidence type="ECO:0000313" key="3">
    <source>
        <dbReference type="EMBL" id="OBT95786.1"/>
    </source>
</evidence>
<feature type="region of interest" description="Disordered" evidence="1">
    <location>
        <begin position="130"/>
        <end position="150"/>
    </location>
</feature>
<protein>
    <submittedName>
        <fullName evidence="3">Uncharacterized protein</fullName>
    </submittedName>
</protein>
<keyword evidence="2" id="KW-1133">Transmembrane helix</keyword>
<reference evidence="3 4" key="1">
    <citation type="submission" date="2016-03" db="EMBL/GenBank/DDBJ databases">
        <title>Comparative genomics of Pseudogymnoascus destructans, the fungus causing white-nose syndrome of bats.</title>
        <authorList>
            <person name="Palmer J.M."/>
            <person name="Drees K.P."/>
            <person name="Foster J.T."/>
            <person name="Lindner D.L."/>
        </authorList>
    </citation>
    <scope>NUCLEOTIDE SEQUENCE [LARGE SCALE GENOMIC DNA]</scope>
    <source>
        <strain evidence="3 4">UAMH 10579</strain>
    </source>
</reference>
<dbReference type="GeneID" id="28839872"/>